<evidence type="ECO:0000313" key="3">
    <source>
        <dbReference type="Proteomes" id="UP001458880"/>
    </source>
</evidence>
<reference evidence="2 3" key="1">
    <citation type="journal article" date="2024" name="BMC Genomics">
        <title>De novo assembly and annotation of Popillia japonica's genome with initial clues to its potential as an invasive pest.</title>
        <authorList>
            <person name="Cucini C."/>
            <person name="Boschi S."/>
            <person name="Funari R."/>
            <person name="Cardaioli E."/>
            <person name="Iannotti N."/>
            <person name="Marturano G."/>
            <person name="Paoli F."/>
            <person name="Bruttini M."/>
            <person name="Carapelli A."/>
            <person name="Frati F."/>
            <person name="Nardi F."/>
        </authorList>
    </citation>
    <scope>NUCLEOTIDE SEQUENCE [LARGE SCALE GENOMIC DNA]</scope>
    <source>
        <strain evidence="2">DMR45628</strain>
    </source>
</reference>
<keyword evidence="1" id="KW-0732">Signal</keyword>
<evidence type="ECO:0000256" key="1">
    <source>
        <dbReference type="SAM" id="SignalP"/>
    </source>
</evidence>
<dbReference type="AlphaFoldDB" id="A0AAW1LVU7"/>
<gene>
    <name evidence="2" type="ORF">QE152_g10610</name>
</gene>
<name>A0AAW1LVU7_POPJA</name>
<feature type="chain" id="PRO_5043710500" evidence="1">
    <location>
        <begin position="17"/>
        <end position="200"/>
    </location>
</feature>
<dbReference type="EMBL" id="JASPKY010000098">
    <property type="protein sequence ID" value="KAK9737580.1"/>
    <property type="molecule type" value="Genomic_DNA"/>
</dbReference>
<evidence type="ECO:0000313" key="2">
    <source>
        <dbReference type="EMBL" id="KAK9737580.1"/>
    </source>
</evidence>
<dbReference type="Proteomes" id="UP001458880">
    <property type="component" value="Unassembled WGS sequence"/>
</dbReference>
<keyword evidence="3" id="KW-1185">Reference proteome</keyword>
<proteinExistence type="predicted"/>
<accession>A0AAW1LVU7</accession>
<sequence>MKVLLLLAVVTSATNADISEILRGSNAIGGAYYHDTSGHYIHDDSGRYIHVDNPYIHEHIPHDPYEHDHIPPVPYVHVDSPYEHVDVPHQPYEHADNPYVHEQRQYLPPPPPPSPPSGGYHYHIPEKRLQPTPQPFVPPPPQKVVTIAPVRPAATVRPFTVAPTAAARGGGPYRWNLIKTGEHKVEHPEYNLQVGLHPHN</sequence>
<comment type="caution">
    <text evidence="2">The sequence shown here is derived from an EMBL/GenBank/DDBJ whole genome shotgun (WGS) entry which is preliminary data.</text>
</comment>
<feature type="signal peptide" evidence="1">
    <location>
        <begin position="1"/>
        <end position="16"/>
    </location>
</feature>
<protein>
    <submittedName>
        <fullName evidence="2">Uncharacterized protein</fullName>
    </submittedName>
</protein>
<organism evidence="2 3">
    <name type="scientific">Popillia japonica</name>
    <name type="common">Japanese beetle</name>
    <dbReference type="NCBI Taxonomy" id="7064"/>
    <lineage>
        <taxon>Eukaryota</taxon>
        <taxon>Metazoa</taxon>
        <taxon>Ecdysozoa</taxon>
        <taxon>Arthropoda</taxon>
        <taxon>Hexapoda</taxon>
        <taxon>Insecta</taxon>
        <taxon>Pterygota</taxon>
        <taxon>Neoptera</taxon>
        <taxon>Endopterygota</taxon>
        <taxon>Coleoptera</taxon>
        <taxon>Polyphaga</taxon>
        <taxon>Scarabaeiformia</taxon>
        <taxon>Scarabaeidae</taxon>
        <taxon>Rutelinae</taxon>
        <taxon>Popillia</taxon>
    </lineage>
</organism>